<dbReference type="PIRSF" id="PIRSF028756">
    <property type="entry name" value="PPK2_prd"/>
    <property type="match status" value="1"/>
</dbReference>
<dbReference type="SUPFAM" id="SSF52540">
    <property type="entry name" value="P-loop containing nucleoside triphosphate hydrolases"/>
    <property type="match status" value="1"/>
</dbReference>
<dbReference type="PANTHER" id="PTHR34383:SF1">
    <property type="entry name" value="ADP-POLYPHOSPHATE PHOSPHOTRANSFERASE"/>
    <property type="match status" value="1"/>
</dbReference>
<evidence type="ECO:0000313" key="5">
    <source>
        <dbReference type="EMBL" id="VAW21835.1"/>
    </source>
</evidence>
<organism evidence="5">
    <name type="scientific">hydrothermal vent metagenome</name>
    <dbReference type="NCBI Taxonomy" id="652676"/>
    <lineage>
        <taxon>unclassified sequences</taxon>
        <taxon>metagenomes</taxon>
        <taxon>ecological metagenomes</taxon>
    </lineage>
</organism>
<evidence type="ECO:0000259" key="4">
    <source>
        <dbReference type="Pfam" id="PF03976"/>
    </source>
</evidence>
<sequence>MSFESKKLASAIDGFDLDNPSLPQIIEEEALVSGNYPYEKKLKNSRYEQKLLLLQIELVKLQTHLRKNGERIVAVFEGRDAAGKGGVVKRYRENLNPRHTKVVALPAPSDREQVQWYFQRYTCHMPAGGETMLFDRSWYNRAVVEPVMGFCTPEQTELFFQEVPSYEKMLVQDGIKLFKFWLNISRPMQIKRFHDRRHSPLKYWKLSPVDLRALGKWDEYSNARNQMLERSHTDFAPWTIVRANDKRRARLGAIATVLNSMDYAGKDKKLVGDIDQNIIMSATDFMKQISDQE</sequence>
<dbReference type="AlphaFoldDB" id="A0A3B0TTB0"/>
<dbReference type="NCBIfam" id="TIGR03707">
    <property type="entry name" value="PPK2_P_aer"/>
    <property type="match status" value="1"/>
</dbReference>
<dbReference type="InterPro" id="IPR022488">
    <property type="entry name" value="PPK2-related"/>
</dbReference>
<name>A0A3B0TTB0_9ZZZZ</name>
<proteinExistence type="inferred from homology"/>
<dbReference type="Pfam" id="PF03976">
    <property type="entry name" value="PPK2"/>
    <property type="match status" value="1"/>
</dbReference>
<dbReference type="GO" id="GO:0008976">
    <property type="term" value="F:polyphosphate kinase activity"/>
    <property type="evidence" value="ECO:0007669"/>
    <property type="project" value="UniProtKB-EC"/>
</dbReference>
<dbReference type="PANTHER" id="PTHR34383">
    <property type="entry name" value="POLYPHOSPHATE:AMP PHOSPHOTRANSFERASE-RELATED"/>
    <property type="match status" value="1"/>
</dbReference>
<gene>
    <name evidence="5" type="ORF">MNBD_ALPHA11-1241</name>
</gene>
<reference evidence="5" key="1">
    <citation type="submission" date="2018-06" db="EMBL/GenBank/DDBJ databases">
        <authorList>
            <person name="Zhirakovskaya E."/>
        </authorList>
    </citation>
    <scope>NUCLEOTIDE SEQUENCE</scope>
</reference>
<comment type="similarity">
    <text evidence="1">Belongs to the polyphosphate kinase 2 (PPK2) family. Class I subfamily.</text>
</comment>
<evidence type="ECO:0000256" key="3">
    <source>
        <dbReference type="ARBA" id="ARBA00022777"/>
    </source>
</evidence>
<feature type="domain" description="Polyphosphate kinase-2-related" evidence="4">
    <location>
        <begin position="42"/>
        <end position="268"/>
    </location>
</feature>
<dbReference type="EMBL" id="UOEQ01000378">
    <property type="protein sequence ID" value="VAW21835.1"/>
    <property type="molecule type" value="Genomic_DNA"/>
</dbReference>
<protein>
    <submittedName>
        <fullName evidence="5">Polyphosphate kinase 2</fullName>
        <ecNumber evidence="5">2.7.4.1</ecNumber>
    </submittedName>
</protein>
<dbReference type="InterPro" id="IPR027417">
    <property type="entry name" value="P-loop_NTPase"/>
</dbReference>
<keyword evidence="3 5" id="KW-0418">Kinase</keyword>
<accession>A0A3B0TTB0</accession>
<dbReference type="InterPro" id="IPR016898">
    <property type="entry name" value="Polyphosphate_phosphotransfera"/>
</dbReference>
<evidence type="ECO:0000256" key="1">
    <source>
        <dbReference type="ARBA" id="ARBA00009924"/>
    </source>
</evidence>
<keyword evidence="2 5" id="KW-0808">Transferase</keyword>
<dbReference type="EC" id="2.7.4.1" evidence="5"/>
<evidence type="ECO:0000256" key="2">
    <source>
        <dbReference type="ARBA" id="ARBA00022679"/>
    </source>
</evidence>
<dbReference type="Gene3D" id="3.40.50.300">
    <property type="entry name" value="P-loop containing nucleotide triphosphate hydrolases"/>
    <property type="match status" value="1"/>
</dbReference>
<dbReference type="GO" id="GO:0006793">
    <property type="term" value="P:phosphorus metabolic process"/>
    <property type="evidence" value="ECO:0007669"/>
    <property type="project" value="InterPro"/>
</dbReference>
<dbReference type="InterPro" id="IPR022486">
    <property type="entry name" value="PPK2_PA0141"/>
</dbReference>